<protein>
    <submittedName>
        <fullName evidence="2">Phosphoesterase</fullName>
    </submittedName>
</protein>
<dbReference type="PANTHER" id="PTHR31302:SF0">
    <property type="entry name" value="TRANSMEMBRANE PROTEIN WITH METALLOPHOSPHOESTERASE DOMAIN"/>
    <property type="match status" value="1"/>
</dbReference>
<dbReference type="Proteomes" id="UP000321772">
    <property type="component" value="Chromosome"/>
</dbReference>
<dbReference type="InterPro" id="IPR051158">
    <property type="entry name" value="Metallophosphoesterase_sf"/>
</dbReference>
<dbReference type="NCBIfam" id="TIGR03729">
    <property type="entry name" value="acc_ester"/>
    <property type="match status" value="1"/>
</dbReference>
<evidence type="ECO:0000313" key="3">
    <source>
        <dbReference type="Proteomes" id="UP000321772"/>
    </source>
</evidence>
<dbReference type="InterPro" id="IPR004843">
    <property type="entry name" value="Calcineurin-like_PHP"/>
</dbReference>
<evidence type="ECO:0000313" key="2">
    <source>
        <dbReference type="EMBL" id="QEA52753.1"/>
    </source>
</evidence>
<evidence type="ECO:0000259" key="1">
    <source>
        <dbReference type="Pfam" id="PF00149"/>
    </source>
</evidence>
<sequence length="275" mass="31895">MRKIAMTSDNHFDVNQVAVAQTMQQQVAYLLANHYTDYLIAGDLFNGFSESVAFVEEMAWRLAPTCRLFFIAGNHDMVHGADFATLQGSVDSYYAHQKMIDFPDTDYVLIGNNGWYDYRFAQVQGKTTADFLKWKKTYWIDGRIDQPLSDQRRMALVLTNTKILLRRAQVQHKKVLYMTHFVPQEFYITHVPQVSHWEMANGMMGLPQLATLLDRSQVDYVLFGHTHTKYPPRQINGTTYFCQPVGYGRQPHAEWKFGTNFISEWQACLQTLILK</sequence>
<dbReference type="CDD" id="cd00838">
    <property type="entry name" value="MPP_superfamily"/>
    <property type="match status" value="1"/>
</dbReference>
<proteinExistence type="predicted"/>
<dbReference type="InterPro" id="IPR029052">
    <property type="entry name" value="Metallo-depent_PP-like"/>
</dbReference>
<organism evidence="2 3">
    <name type="scientific">Loigolactobacillus coryniformis</name>
    <dbReference type="NCBI Taxonomy" id="1610"/>
    <lineage>
        <taxon>Bacteria</taxon>
        <taxon>Bacillati</taxon>
        <taxon>Bacillota</taxon>
        <taxon>Bacilli</taxon>
        <taxon>Lactobacillales</taxon>
        <taxon>Lactobacillaceae</taxon>
        <taxon>Loigolactobacillus</taxon>
    </lineage>
</organism>
<dbReference type="Gene3D" id="3.60.21.10">
    <property type="match status" value="1"/>
</dbReference>
<dbReference type="EMBL" id="CP042392">
    <property type="protein sequence ID" value="QEA52753.1"/>
    <property type="molecule type" value="Genomic_DNA"/>
</dbReference>
<feature type="domain" description="Calcineurin-like phosphoesterase" evidence="1">
    <location>
        <begin position="3"/>
        <end position="228"/>
    </location>
</feature>
<dbReference type="Pfam" id="PF00149">
    <property type="entry name" value="Metallophos"/>
    <property type="match status" value="1"/>
</dbReference>
<dbReference type="InterPro" id="IPR022302">
    <property type="entry name" value="Phosphoesterase_putative"/>
</dbReference>
<dbReference type="SUPFAM" id="SSF56300">
    <property type="entry name" value="Metallo-dependent phosphatases"/>
    <property type="match status" value="1"/>
</dbReference>
<accession>A0A5B8TDE7</accession>
<dbReference type="AlphaFoldDB" id="A0A5B8TDE7"/>
<reference evidence="2 3" key="1">
    <citation type="submission" date="2019-06" db="EMBL/GenBank/DDBJ databases">
        <title>Genome analyses of bacteria isolated from kimchi.</title>
        <authorList>
            <person name="Lee S."/>
            <person name="Ahn S."/>
            <person name="Roh S."/>
        </authorList>
    </citation>
    <scope>NUCLEOTIDE SEQUENCE [LARGE SCALE GENOMIC DNA]</scope>
    <source>
        <strain evidence="2 3">CBA3616</strain>
    </source>
</reference>
<dbReference type="PANTHER" id="PTHR31302">
    <property type="entry name" value="TRANSMEMBRANE PROTEIN WITH METALLOPHOSPHOESTERASE DOMAIN-RELATED"/>
    <property type="match status" value="1"/>
</dbReference>
<dbReference type="RefSeq" id="WP_146988721.1">
    <property type="nucleotide sequence ID" value="NZ_CP042392.1"/>
</dbReference>
<dbReference type="GO" id="GO:0016787">
    <property type="term" value="F:hydrolase activity"/>
    <property type="evidence" value="ECO:0007669"/>
    <property type="project" value="InterPro"/>
</dbReference>
<gene>
    <name evidence="2" type="ORF">FGL77_05170</name>
</gene>
<name>A0A5B8TDE7_9LACO</name>